<protein>
    <submittedName>
        <fullName evidence="5">8-oxo-dGTP diphosphatase</fullName>
        <ecNumber evidence="5">3.6.1.55</ecNumber>
    </submittedName>
</protein>
<comment type="cofactor">
    <cofactor evidence="1">
        <name>Mg(2+)</name>
        <dbReference type="ChEBI" id="CHEBI:18420"/>
    </cofactor>
</comment>
<dbReference type="Proteomes" id="UP000746584">
    <property type="component" value="Unassembled WGS sequence"/>
</dbReference>
<dbReference type="EC" id="3.6.1.55" evidence="5"/>
<dbReference type="PANTHER" id="PTHR43046:SF14">
    <property type="entry name" value="MUTT_NUDIX FAMILY PROTEIN"/>
    <property type="match status" value="1"/>
</dbReference>
<reference evidence="5 7" key="3">
    <citation type="submission" date="2021-01" db="EMBL/GenBank/DDBJ databases">
        <title>Sequencing the genomes of 1000 actinobacteria strains.</title>
        <authorList>
            <person name="Klenk H.-P."/>
        </authorList>
    </citation>
    <scope>NUCLEOTIDE SEQUENCE [LARGE SCALE GENOMIC DNA]</scope>
    <source>
        <strain evidence="5 7">DSM 20542</strain>
    </source>
</reference>
<gene>
    <name evidence="4" type="ORF">GCM10009769_13700</name>
    <name evidence="5" type="ORF">JOE58_000354</name>
</gene>
<comment type="caution">
    <text evidence="4">The sequence shown here is derived from an EMBL/GenBank/DDBJ whole genome shotgun (WGS) entry which is preliminary data.</text>
</comment>
<dbReference type="Gene3D" id="3.90.79.10">
    <property type="entry name" value="Nucleoside Triphosphate Pyrophosphohydrolase"/>
    <property type="match status" value="1"/>
</dbReference>
<name>A0A8H9L1V2_9MICO</name>
<evidence type="ECO:0000256" key="1">
    <source>
        <dbReference type="ARBA" id="ARBA00001946"/>
    </source>
</evidence>
<evidence type="ECO:0000259" key="3">
    <source>
        <dbReference type="PROSITE" id="PS51462"/>
    </source>
</evidence>
<reference evidence="4" key="1">
    <citation type="journal article" date="2014" name="Int. J. Syst. Evol. Microbiol.">
        <title>Complete genome sequence of Corynebacterium casei LMG S-19264T (=DSM 44701T), isolated from a smear-ripened cheese.</title>
        <authorList>
            <consortium name="US DOE Joint Genome Institute (JGI-PGF)"/>
            <person name="Walter F."/>
            <person name="Albersmeier A."/>
            <person name="Kalinowski J."/>
            <person name="Ruckert C."/>
        </authorList>
    </citation>
    <scope>NUCLEOTIDE SEQUENCE</scope>
    <source>
        <strain evidence="4">JCM 1480</strain>
    </source>
</reference>
<evidence type="ECO:0000313" key="5">
    <source>
        <dbReference type="EMBL" id="MBM7801103.1"/>
    </source>
</evidence>
<accession>A0A8H9L1V2</accession>
<evidence type="ECO:0000313" key="6">
    <source>
        <dbReference type="Proteomes" id="UP000648535"/>
    </source>
</evidence>
<proteinExistence type="predicted"/>
<dbReference type="AlphaFoldDB" id="A0A8H9L1V2"/>
<evidence type="ECO:0000313" key="4">
    <source>
        <dbReference type="EMBL" id="GGK96815.1"/>
    </source>
</evidence>
<dbReference type="SUPFAM" id="SSF55811">
    <property type="entry name" value="Nudix"/>
    <property type="match status" value="1"/>
</dbReference>
<feature type="domain" description="Nudix hydrolase" evidence="3">
    <location>
        <begin position="19"/>
        <end position="149"/>
    </location>
</feature>
<reference evidence="4" key="2">
    <citation type="submission" date="2020-09" db="EMBL/GenBank/DDBJ databases">
        <authorList>
            <person name="Sun Q."/>
            <person name="Ohkuma M."/>
        </authorList>
    </citation>
    <scope>NUCLEOTIDE SEQUENCE</scope>
    <source>
        <strain evidence="4">JCM 1480</strain>
    </source>
</reference>
<dbReference type="RefSeq" id="WP_049976604.1">
    <property type="nucleotide sequence ID" value="NZ_BMOI01000004.1"/>
</dbReference>
<keyword evidence="7" id="KW-1185">Reference proteome</keyword>
<dbReference type="PANTHER" id="PTHR43046">
    <property type="entry name" value="GDP-MANNOSE MANNOSYL HYDROLASE"/>
    <property type="match status" value="1"/>
</dbReference>
<dbReference type="Pfam" id="PF00293">
    <property type="entry name" value="NUDIX"/>
    <property type="match status" value="1"/>
</dbReference>
<dbReference type="InterPro" id="IPR000086">
    <property type="entry name" value="NUDIX_hydrolase_dom"/>
</dbReference>
<dbReference type="InterPro" id="IPR015797">
    <property type="entry name" value="NUDIX_hydrolase-like_dom_sf"/>
</dbReference>
<dbReference type="PROSITE" id="PS51462">
    <property type="entry name" value="NUDIX"/>
    <property type="match status" value="1"/>
</dbReference>
<organism evidence="4 6">
    <name type="scientific">Curtobacterium luteum</name>
    <dbReference type="NCBI Taxonomy" id="33881"/>
    <lineage>
        <taxon>Bacteria</taxon>
        <taxon>Bacillati</taxon>
        <taxon>Actinomycetota</taxon>
        <taxon>Actinomycetes</taxon>
        <taxon>Micrococcales</taxon>
        <taxon>Microbacteriaceae</taxon>
        <taxon>Curtobacterium</taxon>
    </lineage>
</organism>
<evidence type="ECO:0000313" key="7">
    <source>
        <dbReference type="Proteomes" id="UP000746584"/>
    </source>
</evidence>
<dbReference type="EMBL" id="JAFBCG010000001">
    <property type="protein sequence ID" value="MBM7801103.1"/>
    <property type="molecule type" value="Genomic_DNA"/>
</dbReference>
<dbReference type="PROSITE" id="PS00893">
    <property type="entry name" value="NUDIX_BOX"/>
    <property type="match status" value="1"/>
</dbReference>
<dbReference type="EMBL" id="BMOI01000004">
    <property type="protein sequence ID" value="GGK96815.1"/>
    <property type="molecule type" value="Genomic_DNA"/>
</dbReference>
<keyword evidence="2 5" id="KW-0378">Hydrolase</keyword>
<dbReference type="Proteomes" id="UP000648535">
    <property type="component" value="Unassembled WGS sequence"/>
</dbReference>
<dbReference type="InterPro" id="IPR020084">
    <property type="entry name" value="NUDIX_hydrolase_CS"/>
</dbReference>
<sequence length="163" mass="17264">MAERDRAPFLSERDAEDAASSVGTGAIAIIRCPAGLVLHLRDDDPRISNPGTWSLFGGASDSGESPRQTIARELEEELGITPEVGPAIGRVVDREGDRRLLWLFEVETTVFPEQMTLLEGQAVDAFDIESALGLDLAPLARRVLGASGLGAETAKNSGAHDAA</sequence>
<dbReference type="GO" id="GO:0035539">
    <property type="term" value="F:8-oxo-7,8-dihydrodeoxyguanosine triphosphate pyrophosphatase activity"/>
    <property type="evidence" value="ECO:0007669"/>
    <property type="project" value="UniProtKB-EC"/>
</dbReference>
<evidence type="ECO:0000256" key="2">
    <source>
        <dbReference type="ARBA" id="ARBA00022801"/>
    </source>
</evidence>